<dbReference type="Gene3D" id="2.60.120.380">
    <property type="match status" value="1"/>
</dbReference>
<feature type="signal peptide" evidence="4">
    <location>
        <begin position="1"/>
        <end position="36"/>
    </location>
</feature>
<reference evidence="5 6" key="1">
    <citation type="submission" date="2020-03" db="EMBL/GenBank/DDBJ databases">
        <title>Nocardioides sp. nov., isolated from fish.</title>
        <authorList>
            <person name="Hyun D.-W."/>
            <person name="Bae J.-W."/>
        </authorList>
    </citation>
    <scope>NUCLEOTIDE SEQUENCE [LARGE SCALE GENOMIC DNA]</scope>
    <source>
        <strain evidence="5 6">HDW12A</strain>
    </source>
</reference>
<evidence type="ECO:0000256" key="4">
    <source>
        <dbReference type="SAM" id="SignalP"/>
    </source>
</evidence>
<dbReference type="SUPFAM" id="SSF49265">
    <property type="entry name" value="Fibronectin type III"/>
    <property type="match status" value="1"/>
</dbReference>
<keyword evidence="2" id="KW-0119">Carbohydrate metabolism</keyword>
<dbReference type="KEGG" id="npi:G7071_01670"/>
<proteinExistence type="predicted"/>
<evidence type="ECO:0000313" key="6">
    <source>
        <dbReference type="Proteomes" id="UP000502035"/>
    </source>
</evidence>
<keyword evidence="1" id="KW-0378">Hydrolase</keyword>
<dbReference type="AlphaFoldDB" id="A0A6G7YC89"/>
<sequence>MPAALRPRLGGFSVSAALIASALAIPGAAVATHAVAAGPSTSACSSPMLERPTKVAALVKQVGKDAPLLARLENAALRSSGRSVDLVELAADPTAWVGGCGEIHFVEPLPEVEATDAPQQLAPLDQTFGLESRPSAGRVIYLDFNGQTVTNSYWNTNPKYGATIVAAPFSLDATVSTDFSELELRHIQNVWAAVAEDYAPFDVNVTTKDPGTAGIKRSTLADTQYGSRVVMTQGGPIAGACGCAGVAMLGTFDRVDDSEYMQPAWVFGSGHDTYDALTASHEVGHNFNLRHHGTSSSGYYAGAEAWIPLMGGGALRRVSQWSDGSYPDANNATQDDLALIAAKAPYILDDHPGAVGGTNLAVGTSVAGRIARRTDVDRFSFTASGATTVSVTHTSWLPNLDVGLTILDALGATVATVDPMVSSDGRTGLSATWSGTLPPGSYVAVVDGVGTGDPKTAGRYSDYASVGSYAIGLTASLTPPTTQPPTVDPTSTTEPTTTEPTSPTPTPTVAPTPSPTTSATTAPFVGEVQVGSRPSRMAAPRAKVRRTRLVLTWLPATSNGSAVKGYVIDFKRGRDRVVGVVKKSVFKHMLRGRHRVRVAARSEAGTSAYSKWVVVRIR</sequence>
<evidence type="ECO:0000256" key="1">
    <source>
        <dbReference type="ARBA" id="ARBA00023295"/>
    </source>
</evidence>
<evidence type="ECO:0000313" key="5">
    <source>
        <dbReference type="EMBL" id="QIK74339.1"/>
    </source>
</evidence>
<keyword evidence="1" id="KW-0326">Glycosidase</keyword>
<dbReference type="GO" id="GO:0016798">
    <property type="term" value="F:hydrolase activity, acting on glycosyl bonds"/>
    <property type="evidence" value="ECO:0007669"/>
    <property type="project" value="UniProtKB-KW"/>
</dbReference>
<feature type="compositionally biased region" description="Low complexity" evidence="3">
    <location>
        <begin position="488"/>
        <end position="501"/>
    </location>
</feature>
<dbReference type="CDD" id="cd00063">
    <property type="entry name" value="FN3"/>
    <property type="match status" value="1"/>
</dbReference>
<dbReference type="EMBL" id="CP049866">
    <property type="protein sequence ID" value="QIK74339.1"/>
    <property type="molecule type" value="Genomic_DNA"/>
</dbReference>
<evidence type="ECO:0000256" key="2">
    <source>
        <dbReference type="ARBA" id="ARBA00023326"/>
    </source>
</evidence>
<keyword evidence="4" id="KW-0732">Signal</keyword>
<gene>
    <name evidence="5" type="ORF">G7071_01670</name>
</gene>
<dbReference type="SUPFAM" id="SSF55486">
    <property type="entry name" value="Metalloproteases ('zincins'), catalytic domain"/>
    <property type="match status" value="1"/>
</dbReference>
<dbReference type="InterPro" id="IPR013783">
    <property type="entry name" value="Ig-like_fold"/>
</dbReference>
<feature type="region of interest" description="Disordered" evidence="3">
    <location>
        <begin position="475"/>
        <end position="521"/>
    </location>
</feature>
<feature type="chain" id="PRO_5026087331" description="Fibronectin type-III domain-containing protein" evidence="4">
    <location>
        <begin position="37"/>
        <end position="618"/>
    </location>
</feature>
<protein>
    <recommendedName>
        <fullName evidence="7">Fibronectin type-III domain-containing protein</fullName>
    </recommendedName>
</protein>
<dbReference type="InterPro" id="IPR036116">
    <property type="entry name" value="FN3_sf"/>
</dbReference>
<accession>A0A6G7YC89</accession>
<name>A0A6G7YC89_9ACTN</name>
<dbReference type="Proteomes" id="UP000502035">
    <property type="component" value="Chromosome"/>
</dbReference>
<organism evidence="5 6">
    <name type="scientific">Nocardioides piscis</name>
    <dbReference type="NCBI Taxonomy" id="2714938"/>
    <lineage>
        <taxon>Bacteria</taxon>
        <taxon>Bacillati</taxon>
        <taxon>Actinomycetota</taxon>
        <taxon>Actinomycetes</taxon>
        <taxon>Propionibacteriales</taxon>
        <taxon>Nocardioidaceae</taxon>
        <taxon>Nocardioides</taxon>
    </lineage>
</organism>
<dbReference type="InterPro" id="IPR003961">
    <property type="entry name" value="FN3_dom"/>
</dbReference>
<evidence type="ECO:0000256" key="3">
    <source>
        <dbReference type="SAM" id="MobiDB-lite"/>
    </source>
</evidence>
<feature type="compositionally biased region" description="Pro residues" evidence="3">
    <location>
        <begin position="502"/>
        <end position="514"/>
    </location>
</feature>
<evidence type="ECO:0008006" key="7">
    <source>
        <dbReference type="Google" id="ProtNLM"/>
    </source>
</evidence>
<dbReference type="Gene3D" id="2.60.40.10">
    <property type="entry name" value="Immunoglobulins"/>
    <property type="match status" value="1"/>
</dbReference>
<keyword evidence="6" id="KW-1185">Reference proteome</keyword>
<dbReference type="GO" id="GO:0000272">
    <property type="term" value="P:polysaccharide catabolic process"/>
    <property type="evidence" value="ECO:0007669"/>
    <property type="project" value="UniProtKB-KW"/>
</dbReference>
<dbReference type="RefSeq" id="WP_166314070.1">
    <property type="nucleotide sequence ID" value="NZ_CP049866.1"/>
</dbReference>
<keyword evidence="2" id="KW-0624">Polysaccharide degradation</keyword>